<proteinExistence type="predicted"/>
<keyword evidence="2" id="KW-1185">Reference proteome</keyword>
<sequence>MHFSSSYQPIAPLSFGQSCMRLILALLRQMWHISASISPLHNPIAYTLLMSWPYERL</sequence>
<evidence type="ECO:0000313" key="2">
    <source>
        <dbReference type="Proteomes" id="UP000447434"/>
    </source>
</evidence>
<evidence type="ECO:0000313" key="1">
    <source>
        <dbReference type="EMBL" id="KAE9611671.1"/>
    </source>
</evidence>
<reference evidence="2" key="1">
    <citation type="journal article" date="2020" name="Nat. Commun.">
        <title>Genome sequence of the cluster root forming white lupin.</title>
        <authorList>
            <person name="Hufnagel B."/>
            <person name="Marques A."/>
            <person name="Soriano A."/>
            <person name="Marques L."/>
            <person name="Divol F."/>
            <person name="Doumas P."/>
            <person name="Sallet E."/>
            <person name="Mancinotti D."/>
            <person name="Carrere S."/>
            <person name="Marande W."/>
            <person name="Arribat S."/>
            <person name="Keller J."/>
            <person name="Huneau C."/>
            <person name="Blein T."/>
            <person name="Aime D."/>
            <person name="Laguerre M."/>
            <person name="Taylor J."/>
            <person name="Schubert V."/>
            <person name="Nelson M."/>
            <person name="Geu-Flores F."/>
            <person name="Crespi M."/>
            <person name="Gallardo-Guerrero K."/>
            <person name="Delaux P.-M."/>
            <person name="Salse J."/>
            <person name="Berges H."/>
            <person name="Guyot R."/>
            <person name="Gouzy J."/>
            <person name="Peret B."/>
        </authorList>
    </citation>
    <scope>NUCLEOTIDE SEQUENCE [LARGE SCALE GENOMIC DNA]</scope>
    <source>
        <strain evidence="2">cv. Amiga</strain>
    </source>
</reference>
<protein>
    <submittedName>
        <fullName evidence="1">Uncharacterized protein</fullName>
    </submittedName>
</protein>
<gene>
    <name evidence="1" type="ORF">Lalb_Chr06g0164941</name>
</gene>
<comment type="caution">
    <text evidence="1">The sequence shown here is derived from an EMBL/GenBank/DDBJ whole genome shotgun (WGS) entry which is preliminary data.</text>
</comment>
<name>A0A6A4QCX5_LUPAL</name>
<organism evidence="1 2">
    <name type="scientific">Lupinus albus</name>
    <name type="common">White lupine</name>
    <name type="synonym">Lupinus termis</name>
    <dbReference type="NCBI Taxonomy" id="3870"/>
    <lineage>
        <taxon>Eukaryota</taxon>
        <taxon>Viridiplantae</taxon>
        <taxon>Streptophyta</taxon>
        <taxon>Embryophyta</taxon>
        <taxon>Tracheophyta</taxon>
        <taxon>Spermatophyta</taxon>
        <taxon>Magnoliopsida</taxon>
        <taxon>eudicotyledons</taxon>
        <taxon>Gunneridae</taxon>
        <taxon>Pentapetalae</taxon>
        <taxon>rosids</taxon>
        <taxon>fabids</taxon>
        <taxon>Fabales</taxon>
        <taxon>Fabaceae</taxon>
        <taxon>Papilionoideae</taxon>
        <taxon>50 kb inversion clade</taxon>
        <taxon>genistoids sensu lato</taxon>
        <taxon>core genistoids</taxon>
        <taxon>Genisteae</taxon>
        <taxon>Lupinus</taxon>
    </lineage>
</organism>
<dbReference type="EMBL" id="WOCE01000006">
    <property type="protein sequence ID" value="KAE9611671.1"/>
    <property type="molecule type" value="Genomic_DNA"/>
</dbReference>
<dbReference type="Proteomes" id="UP000447434">
    <property type="component" value="Chromosome 6"/>
</dbReference>
<accession>A0A6A4QCX5</accession>
<dbReference type="AlphaFoldDB" id="A0A6A4QCX5"/>